<protein>
    <submittedName>
        <fullName evidence="1">Uncharacterized protein</fullName>
    </submittedName>
</protein>
<dbReference type="Proteomes" id="UP001295684">
    <property type="component" value="Unassembled WGS sequence"/>
</dbReference>
<keyword evidence="2" id="KW-1185">Reference proteome</keyword>
<dbReference type="AlphaFoldDB" id="A0AAD1U8B9"/>
<reference evidence="1" key="1">
    <citation type="submission" date="2023-07" db="EMBL/GenBank/DDBJ databases">
        <authorList>
            <consortium name="AG Swart"/>
            <person name="Singh M."/>
            <person name="Singh A."/>
            <person name="Seah K."/>
            <person name="Emmerich C."/>
        </authorList>
    </citation>
    <scope>NUCLEOTIDE SEQUENCE</scope>
    <source>
        <strain evidence="1">DP1</strain>
    </source>
</reference>
<evidence type="ECO:0000313" key="2">
    <source>
        <dbReference type="Proteomes" id="UP001295684"/>
    </source>
</evidence>
<sequence length="532" mass="62493">MKFYGDISECQNLLYSLCRSSRELWVNYSKAFLNGLWREADRRTVRGNWNFNNDFVVYFNGMRNHFEFYLYEYLIVLQTEEAIIEFCEFIRSFKHRDMIKFKKISVYYQREMGCDILNHPFNVLEEHSLNTSCIQVEGLNKFKPQSEDHIIKYTQKIKLSILTSKSHIEFLHHTGSSLIKEVDKIYFDDISFKYLQDIDELSELIGPTICDSCREIHFGYYPLEELCNENTMSDMSAKLVKIFPNLDKITFNPKLCFGRKINSDLFIEYIQEGTILKSFDPKITWAVMKNCNVFYKSFSNREYGSFSSSRVVVSYTGLPQNRQFYKTTDDSIITIENIHSKNTHYLSELESFLSTKGEAKSFLSSNAYWKPSDHEIYIEPQEFELIVGEQTLISQRPSRCETLELMFTQASASKEIFSALKDCKWTHFDLSMSNLRDTHLFLGELLSFEVTRLTLEVDYYDLEKITLKAKTVLMSKILASNSIKEVSIVTSSGAQIVKRIDREYQQVLEKVFGEEPDLEFHQNLYFQMVFNV</sequence>
<organism evidence="1 2">
    <name type="scientific">Euplotes crassus</name>
    <dbReference type="NCBI Taxonomy" id="5936"/>
    <lineage>
        <taxon>Eukaryota</taxon>
        <taxon>Sar</taxon>
        <taxon>Alveolata</taxon>
        <taxon>Ciliophora</taxon>
        <taxon>Intramacronucleata</taxon>
        <taxon>Spirotrichea</taxon>
        <taxon>Hypotrichia</taxon>
        <taxon>Euplotida</taxon>
        <taxon>Euplotidae</taxon>
        <taxon>Moneuplotes</taxon>
    </lineage>
</organism>
<proteinExistence type="predicted"/>
<accession>A0AAD1U8B9</accession>
<comment type="caution">
    <text evidence="1">The sequence shown here is derived from an EMBL/GenBank/DDBJ whole genome shotgun (WGS) entry which is preliminary data.</text>
</comment>
<dbReference type="EMBL" id="CAMPGE010003640">
    <property type="protein sequence ID" value="CAI2362482.1"/>
    <property type="molecule type" value="Genomic_DNA"/>
</dbReference>
<name>A0AAD1U8B9_EUPCR</name>
<gene>
    <name evidence="1" type="ORF">ECRASSUSDP1_LOCUS3805</name>
</gene>
<evidence type="ECO:0000313" key="1">
    <source>
        <dbReference type="EMBL" id="CAI2362482.1"/>
    </source>
</evidence>